<dbReference type="STRING" id="1581557.BN1208_0930"/>
<dbReference type="PANTHER" id="PTHR36973:SF4">
    <property type="entry name" value="NODULATION PROTEIN"/>
    <property type="match status" value="1"/>
</dbReference>
<dbReference type="PANTHER" id="PTHR36973">
    <property type="entry name" value="SLL1456 PROTEIN-RELATED"/>
    <property type="match status" value="1"/>
</dbReference>
<gene>
    <name evidence="2" type="ORF">BN1208_0930</name>
</gene>
<proteinExistence type="predicted"/>
<protein>
    <recommendedName>
        <fullName evidence="1">Methyltransferase FkbM domain-containing protein</fullName>
    </recommendedName>
</protein>
<evidence type="ECO:0000313" key="3">
    <source>
        <dbReference type="Proteomes" id="UP000064007"/>
    </source>
</evidence>
<dbReference type="AlphaFoldDB" id="A0A0D6EWL2"/>
<dbReference type="EMBL" id="LN827929">
    <property type="protein sequence ID" value="CEZ19814.1"/>
    <property type="molecule type" value="Genomic_DNA"/>
</dbReference>
<name>A0A0D6EWL2_9PROT</name>
<dbReference type="GO" id="GO:0008171">
    <property type="term" value="F:O-methyltransferase activity"/>
    <property type="evidence" value="ECO:0007669"/>
    <property type="project" value="TreeGrafter"/>
</dbReference>
<accession>A0A0D6EWL2</accession>
<dbReference type="Proteomes" id="UP000064007">
    <property type="component" value="Chromosome 1"/>
</dbReference>
<dbReference type="HOGENOM" id="CLU_068034_2_1_4"/>
<evidence type="ECO:0000313" key="2">
    <source>
        <dbReference type="EMBL" id="CEZ19814.1"/>
    </source>
</evidence>
<feature type="domain" description="Methyltransferase FkbM" evidence="1">
    <location>
        <begin position="38"/>
        <end position="208"/>
    </location>
</feature>
<keyword evidence="3" id="KW-1185">Reference proteome</keyword>
<dbReference type="InterPro" id="IPR053188">
    <property type="entry name" value="FkbM_Methyltransferase"/>
</dbReference>
<sequence>MKTAIKEYIKHAFLYIGFNITPKRKNTLIEHKIDILFDVGANVGQYANDARREGYKGKIISFEPLPEAHKKLSKNSQKDPLWIVHERIALGSKRGAGIINVSENSYSSSFLKITQRLLSNTPDTRYVKKINVGVTTLDSVFNSYVKKSNKVFLKIDTQGFESEVLKGSIKNLRNISGIQLELSTETLYEKQKTYEYFLTFLKKYNFRLWSIIPGYWNTKTGQMLQFDGIFIKKSDE</sequence>
<organism evidence="2 3">
    <name type="scientific">Candidatus Methylopumilus planktonicus</name>
    <dbReference type="NCBI Taxonomy" id="1581557"/>
    <lineage>
        <taxon>Bacteria</taxon>
        <taxon>Pseudomonadati</taxon>
        <taxon>Pseudomonadota</taxon>
        <taxon>Betaproteobacteria</taxon>
        <taxon>Nitrosomonadales</taxon>
        <taxon>Methylophilaceae</taxon>
        <taxon>Candidatus Methylopumilus</taxon>
    </lineage>
</organism>
<dbReference type="KEGG" id="mbat:BN1208_0930"/>
<dbReference type="Pfam" id="PF05050">
    <property type="entry name" value="Methyltransf_21"/>
    <property type="match status" value="1"/>
</dbReference>
<reference evidence="3" key="1">
    <citation type="submission" date="2014-12" db="EMBL/GenBank/DDBJ databases">
        <authorList>
            <person name="Salcher M.M."/>
        </authorList>
    </citation>
    <scope>NUCLEOTIDE SEQUENCE [LARGE SCALE GENOMIC DNA]</scope>
    <source>
        <strain evidence="3">MMS-10A-171</strain>
    </source>
</reference>
<dbReference type="OrthoDB" id="4104638at2"/>
<dbReference type="Gene3D" id="3.40.50.150">
    <property type="entry name" value="Vaccinia Virus protein VP39"/>
    <property type="match status" value="1"/>
</dbReference>
<dbReference type="NCBIfam" id="TIGR01444">
    <property type="entry name" value="fkbM_fam"/>
    <property type="match status" value="1"/>
</dbReference>
<dbReference type="InterPro" id="IPR006342">
    <property type="entry name" value="FkbM_mtfrase"/>
</dbReference>
<dbReference type="InterPro" id="IPR029063">
    <property type="entry name" value="SAM-dependent_MTases_sf"/>
</dbReference>
<dbReference type="RefSeq" id="WP_052734642.1">
    <property type="nucleotide sequence ID" value="NZ_LN827929.1"/>
</dbReference>
<evidence type="ECO:0000259" key="1">
    <source>
        <dbReference type="Pfam" id="PF05050"/>
    </source>
</evidence>
<dbReference type="SUPFAM" id="SSF53335">
    <property type="entry name" value="S-adenosyl-L-methionine-dependent methyltransferases"/>
    <property type="match status" value="1"/>
</dbReference>